<sequence length="283" mass="29170">MGGLGAYTSGVIRLLRTQTFYLFIGSHGAQSDNLNPYNGGGSGVNTVYSSSGGGCSDIRLKNGTDFESRKSRIIVSSGGAGGVIYEQRQANGGSGGISSGYNGSKTSGGSPDTISIPEGGQINRGGIASTGVHLGDGKISHGLPGKFGKGGDVRSNGVYGSGGGCGYFGGGAGDDGTGVVTSGAGGSSYVSGYKGFMTIDESSYSKSQYQMRDSPFHPSGLYFVNVAVKDYKSEFDSPYGYKEYGHTGHGAIAITLLNTVLFTCNSFYSFQHFSCFIFILLIK</sequence>
<dbReference type="KEGG" id="tva:4748516"/>
<evidence type="ECO:0000259" key="16">
    <source>
        <dbReference type="Pfam" id="PF12810"/>
    </source>
</evidence>
<evidence type="ECO:0000256" key="13">
    <source>
        <dbReference type="ARBA" id="ARBA00023157"/>
    </source>
</evidence>
<evidence type="ECO:0000256" key="4">
    <source>
        <dbReference type="ARBA" id="ARBA00022679"/>
    </source>
</evidence>
<protein>
    <recommendedName>
        <fullName evidence="2">receptor protein-tyrosine kinase</fullName>
        <ecNumber evidence="2">2.7.10.1</ecNumber>
    </recommendedName>
</protein>
<evidence type="ECO:0000256" key="7">
    <source>
        <dbReference type="ARBA" id="ARBA00022741"/>
    </source>
</evidence>
<keyword evidence="3" id="KW-1003">Cell membrane</keyword>
<evidence type="ECO:0000256" key="8">
    <source>
        <dbReference type="ARBA" id="ARBA00022777"/>
    </source>
</evidence>
<gene>
    <name evidence="17" type="ORF">TVAG_455530</name>
</gene>
<evidence type="ECO:0000256" key="2">
    <source>
        <dbReference type="ARBA" id="ARBA00011902"/>
    </source>
</evidence>
<evidence type="ECO:0000313" key="17">
    <source>
        <dbReference type="EMBL" id="EAX90825.1"/>
    </source>
</evidence>
<dbReference type="InterPro" id="IPR055163">
    <property type="entry name" value="ALK/LTK-like_GRD"/>
</dbReference>
<evidence type="ECO:0000256" key="15">
    <source>
        <dbReference type="ARBA" id="ARBA00023180"/>
    </source>
</evidence>
<evidence type="ECO:0000256" key="6">
    <source>
        <dbReference type="ARBA" id="ARBA00022729"/>
    </source>
</evidence>
<keyword evidence="12" id="KW-0829">Tyrosine-protein kinase</keyword>
<organism evidence="17 18">
    <name type="scientific">Trichomonas vaginalis (strain ATCC PRA-98 / G3)</name>
    <dbReference type="NCBI Taxonomy" id="412133"/>
    <lineage>
        <taxon>Eukaryota</taxon>
        <taxon>Metamonada</taxon>
        <taxon>Parabasalia</taxon>
        <taxon>Trichomonadida</taxon>
        <taxon>Trichomonadidae</taxon>
        <taxon>Trichomonas</taxon>
    </lineage>
</organism>
<dbReference type="InParanoid" id="A2FW92"/>
<evidence type="ECO:0000256" key="5">
    <source>
        <dbReference type="ARBA" id="ARBA00022692"/>
    </source>
</evidence>
<dbReference type="GO" id="GO:0005524">
    <property type="term" value="F:ATP binding"/>
    <property type="evidence" value="ECO:0007669"/>
    <property type="project" value="UniProtKB-KW"/>
</dbReference>
<keyword evidence="8" id="KW-0418">Kinase</keyword>
<dbReference type="Pfam" id="PF12810">
    <property type="entry name" value="ALK_LTK_GRD"/>
    <property type="match status" value="1"/>
</dbReference>
<feature type="domain" description="ALK/LTK-like glycine-rich" evidence="16">
    <location>
        <begin position="2"/>
        <end position="257"/>
    </location>
</feature>
<keyword evidence="14" id="KW-0675">Receptor</keyword>
<keyword evidence="4" id="KW-0808">Transferase</keyword>
<keyword evidence="5" id="KW-0812">Transmembrane</keyword>
<dbReference type="Proteomes" id="UP000001542">
    <property type="component" value="Unassembled WGS sequence"/>
</dbReference>
<keyword evidence="13" id="KW-1015">Disulfide bond</keyword>
<evidence type="ECO:0000256" key="10">
    <source>
        <dbReference type="ARBA" id="ARBA00022989"/>
    </source>
</evidence>
<reference evidence="17" key="1">
    <citation type="submission" date="2006-10" db="EMBL/GenBank/DDBJ databases">
        <authorList>
            <person name="Amadeo P."/>
            <person name="Zhao Q."/>
            <person name="Wortman J."/>
            <person name="Fraser-Liggett C."/>
            <person name="Carlton J."/>
        </authorList>
    </citation>
    <scope>NUCLEOTIDE SEQUENCE</scope>
    <source>
        <strain evidence="17">G3</strain>
    </source>
</reference>
<keyword evidence="6" id="KW-0732">Signal</keyword>
<evidence type="ECO:0000256" key="3">
    <source>
        <dbReference type="ARBA" id="ARBA00022475"/>
    </source>
</evidence>
<dbReference type="RefSeq" id="XP_001303755.1">
    <property type="nucleotide sequence ID" value="XM_001303754.1"/>
</dbReference>
<name>A2FW92_TRIV3</name>
<dbReference type="GO" id="GO:0004714">
    <property type="term" value="F:transmembrane receptor protein tyrosine kinase activity"/>
    <property type="evidence" value="ECO:0007669"/>
    <property type="project" value="UniProtKB-EC"/>
</dbReference>
<evidence type="ECO:0000256" key="11">
    <source>
        <dbReference type="ARBA" id="ARBA00023136"/>
    </source>
</evidence>
<dbReference type="GO" id="GO:0005886">
    <property type="term" value="C:plasma membrane"/>
    <property type="evidence" value="ECO:0007669"/>
    <property type="project" value="UniProtKB-SubCell"/>
</dbReference>
<accession>A2FW92</accession>
<keyword evidence="15" id="KW-0325">Glycoprotein</keyword>
<comment type="subcellular location">
    <subcellularLocation>
        <location evidence="1">Cell membrane</location>
        <topology evidence="1">Single-pass type I membrane protein</topology>
    </subcellularLocation>
</comment>
<dbReference type="VEuPathDB" id="TrichDB:TVAG_455530"/>
<keyword evidence="10" id="KW-1133">Transmembrane helix</keyword>
<proteinExistence type="predicted"/>
<dbReference type="EMBL" id="DS114080">
    <property type="protein sequence ID" value="EAX90825.1"/>
    <property type="molecule type" value="Genomic_DNA"/>
</dbReference>
<keyword evidence="11" id="KW-0472">Membrane</keyword>
<keyword evidence="18" id="KW-1185">Reference proteome</keyword>
<dbReference type="AlphaFoldDB" id="A2FW92"/>
<keyword evidence="9" id="KW-0067">ATP-binding</keyword>
<keyword evidence="7" id="KW-0547">Nucleotide-binding</keyword>
<reference evidence="17" key="2">
    <citation type="journal article" date="2007" name="Science">
        <title>Draft genome sequence of the sexually transmitted pathogen Trichomonas vaginalis.</title>
        <authorList>
            <person name="Carlton J.M."/>
            <person name="Hirt R.P."/>
            <person name="Silva J.C."/>
            <person name="Delcher A.L."/>
            <person name="Schatz M."/>
            <person name="Zhao Q."/>
            <person name="Wortman J.R."/>
            <person name="Bidwell S.L."/>
            <person name="Alsmark U.C.M."/>
            <person name="Besteiro S."/>
            <person name="Sicheritz-Ponten T."/>
            <person name="Noel C.J."/>
            <person name="Dacks J.B."/>
            <person name="Foster P.G."/>
            <person name="Simillion C."/>
            <person name="Van de Peer Y."/>
            <person name="Miranda-Saavedra D."/>
            <person name="Barton G.J."/>
            <person name="Westrop G.D."/>
            <person name="Mueller S."/>
            <person name="Dessi D."/>
            <person name="Fiori P.L."/>
            <person name="Ren Q."/>
            <person name="Paulsen I."/>
            <person name="Zhang H."/>
            <person name="Bastida-Corcuera F.D."/>
            <person name="Simoes-Barbosa A."/>
            <person name="Brown M.T."/>
            <person name="Hayes R.D."/>
            <person name="Mukherjee M."/>
            <person name="Okumura C.Y."/>
            <person name="Schneider R."/>
            <person name="Smith A.J."/>
            <person name="Vanacova S."/>
            <person name="Villalvazo M."/>
            <person name="Haas B.J."/>
            <person name="Pertea M."/>
            <person name="Feldblyum T.V."/>
            <person name="Utterback T.R."/>
            <person name="Shu C.L."/>
            <person name="Osoegawa K."/>
            <person name="de Jong P.J."/>
            <person name="Hrdy I."/>
            <person name="Horvathova L."/>
            <person name="Zubacova Z."/>
            <person name="Dolezal P."/>
            <person name="Malik S.B."/>
            <person name="Logsdon J.M. Jr."/>
            <person name="Henze K."/>
            <person name="Gupta A."/>
            <person name="Wang C.C."/>
            <person name="Dunne R.L."/>
            <person name="Upcroft J.A."/>
            <person name="Upcroft P."/>
            <person name="White O."/>
            <person name="Salzberg S.L."/>
            <person name="Tang P."/>
            <person name="Chiu C.-H."/>
            <person name="Lee Y.-S."/>
            <person name="Embley T.M."/>
            <person name="Coombs G.H."/>
            <person name="Mottram J.C."/>
            <person name="Tachezy J."/>
            <person name="Fraser-Liggett C.M."/>
            <person name="Johnson P.J."/>
        </authorList>
    </citation>
    <scope>NUCLEOTIDE SEQUENCE [LARGE SCALE GENOMIC DNA]</scope>
    <source>
        <strain evidence="17">G3</strain>
    </source>
</reference>
<evidence type="ECO:0000313" key="18">
    <source>
        <dbReference type="Proteomes" id="UP000001542"/>
    </source>
</evidence>
<evidence type="ECO:0000256" key="14">
    <source>
        <dbReference type="ARBA" id="ARBA00023170"/>
    </source>
</evidence>
<dbReference type="EC" id="2.7.10.1" evidence="2"/>
<evidence type="ECO:0000256" key="9">
    <source>
        <dbReference type="ARBA" id="ARBA00022840"/>
    </source>
</evidence>
<evidence type="ECO:0000256" key="1">
    <source>
        <dbReference type="ARBA" id="ARBA00004251"/>
    </source>
</evidence>
<evidence type="ECO:0000256" key="12">
    <source>
        <dbReference type="ARBA" id="ARBA00023137"/>
    </source>
</evidence>
<dbReference type="VEuPathDB" id="TrichDB:TVAGG3_0537980"/>